<dbReference type="CDD" id="cd00383">
    <property type="entry name" value="trans_reg_C"/>
    <property type="match status" value="1"/>
</dbReference>
<dbReference type="SMART" id="SM00448">
    <property type="entry name" value="REC"/>
    <property type="match status" value="1"/>
</dbReference>
<evidence type="ECO:0000256" key="5">
    <source>
        <dbReference type="ARBA" id="ARBA00023163"/>
    </source>
</evidence>
<evidence type="ECO:0000259" key="8">
    <source>
        <dbReference type="PROSITE" id="PS50110"/>
    </source>
</evidence>
<organism evidence="10 11">
    <name type="scientific">Pseudoalteromonas haloplanktis</name>
    <name type="common">Alteromonas haloplanktis</name>
    <dbReference type="NCBI Taxonomy" id="228"/>
    <lineage>
        <taxon>Bacteria</taxon>
        <taxon>Pseudomonadati</taxon>
        <taxon>Pseudomonadota</taxon>
        <taxon>Gammaproteobacteria</taxon>
        <taxon>Alteromonadales</taxon>
        <taxon>Pseudoalteromonadaceae</taxon>
        <taxon>Pseudoalteromonas</taxon>
    </lineage>
</organism>
<dbReference type="Proteomes" id="UP001226574">
    <property type="component" value="Unassembled WGS sequence"/>
</dbReference>
<keyword evidence="11" id="KW-1185">Reference proteome</keyword>
<dbReference type="InterPro" id="IPR036388">
    <property type="entry name" value="WH-like_DNA-bd_sf"/>
</dbReference>
<feature type="domain" description="Response regulatory" evidence="8">
    <location>
        <begin position="2"/>
        <end position="115"/>
    </location>
</feature>
<feature type="DNA-binding region" description="OmpR/PhoB-type" evidence="7">
    <location>
        <begin position="118"/>
        <end position="227"/>
    </location>
</feature>
<keyword evidence="3" id="KW-0805">Transcription regulation</keyword>
<dbReference type="PROSITE" id="PS51755">
    <property type="entry name" value="OMPR_PHOB"/>
    <property type="match status" value="1"/>
</dbReference>
<dbReference type="SMART" id="SM00862">
    <property type="entry name" value="Trans_reg_C"/>
    <property type="match status" value="1"/>
</dbReference>
<reference evidence="10 11" key="1">
    <citation type="submission" date="2023-08" db="EMBL/GenBank/DDBJ databases">
        <title>Pseudoalteromonas haloplanktis LL1 genome.</title>
        <authorList>
            <person name="Wu S."/>
        </authorList>
    </citation>
    <scope>NUCLEOTIDE SEQUENCE [LARGE SCALE GENOMIC DNA]</scope>
    <source>
        <strain evidence="10 11">LL1</strain>
    </source>
</reference>
<dbReference type="InterPro" id="IPR001867">
    <property type="entry name" value="OmpR/PhoB-type_DNA-bd"/>
</dbReference>
<keyword evidence="5" id="KW-0804">Transcription</keyword>
<keyword evidence="4 7" id="KW-0238">DNA-binding</keyword>
<evidence type="ECO:0000256" key="3">
    <source>
        <dbReference type="ARBA" id="ARBA00023015"/>
    </source>
</evidence>
<dbReference type="PROSITE" id="PS50110">
    <property type="entry name" value="RESPONSE_REGULATORY"/>
    <property type="match status" value="1"/>
</dbReference>
<evidence type="ECO:0000313" key="10">
    <source>
        <dbReference type="EMBL" id="MDQ9092044.1"/>
    </source>
</evidence>
<dbReference type="Gene3D" id="1.10.10.10">
    <property type="entry name" value="Winged helix-like DNA-binding domain superfamily/Winged helix DNA-binding domain"/>
    <property type="match status" value="1"/>
</dbReference>
<name>A0ABU1BC23_PSEHA</name>
<dbReference type="Gene3D" id="3.40.50.2300">
    <property type="match status" value="1"/>
</dbReference>
<dbReference type="EMBL" id="JAVIFY010000006">
    <property type="protein sequence ID" value="MDQ9092044.1"/>
    <property type="molecule type" value="Genomic_DNA"/>
</dbReference>
<comment type="caution">
    <text evidence="10">The sequence shown here is derived from an EMBL/GenBank/DDBJ whole genome shotgun (WGS) entry which is preliminary data.</text>
</comment>
<evidence type="ECO:0000256" key="1">
    <source>
        <dbReference type="ARBA" id="ARBA00022553"/>
    </source>
</evidence>
<dbReference type="InterPro" id="IPR039420">
    <property type="entry name" value="WalR-like"/>
</dbReference>
<keyword evidence="2" id="KW-0902">Two-component regulatory system</keyword>
<evidence type="ECO:0000313" key="11">
    <source>
        <dbReference type="Proteomes" id="UP001226574"/>
    </source>
</evidence>
<dbReference type="InterPro" id="IPR001789">
    <property type="entry name" value="Sig_transdc_resp-reg_receiver"/>
</dbReference>
<evidence type="ECO:0000256" key="6">
    <source>
        <dbReference type="PROSITE-ProRule" id="PRU00169"/>
    </source>
</evidence>
<gene>
    <name evidence="10" type="ORF">RC083_10625</name>
</gene>
<protein>
    <submittedName>
        <fullName evidence="10">Response regulator transcription factor</fullName>
    </submittedName>
</protein>
<dbReference type="PANTHER" id="PTHR48111">
    <property type="entry name" value="REGULATOR OF RPOS"/>
    <property type="match status" value="1"/>
</dbReference>
<dbReference type="PANTHER" id="PTHR48111:SF1">
    <property type="entry name" value="TWO-COMPONENT RESPONSE REGULATOR ORR33"/>
    <property type="match status" value="1"/>
</dbReference>
<dbReference type="RefSeq" id="WP_244390218.1">
    <property type="nucleotide sequence ID" value="NZ_JAVIFY010000006.1"/>
</dbReference>
<proteinExistence type="predicted"/>
<evidence type="ECO:0000256" key="7">
    <source>
        <dbReference type="PROSITE-ProRule" id="PRU01091"/>
    </source>
</evidence>
<accession>A0ABU1BC23</accession>
<dbReference type="Pfam" id="PF00486">
    <property type="entry name" value="Trans_reg_C"/>
    <property type="match status" value="1"/>
</dbReference>
<evidence type="ECO:0000256" key="4">
    <source>
        <dbReference type="ARBA" id="ARBA00023125"/>
    </source>
</evidence>
<dbReference type="InterPro" id="IPR011006">
    <property type="entry name" value="CheY-like_superfamily"/>
</dbReference>
<evidence type="ECO:0000256" key="2">
    <source>
        <dbReference type="ARBA" id="ARBA00023012"/>
    </source>
</evidence>
<sequence>MHIYLIEDDLKLAKLIQLFLLKQGFTIDVFNSVADYKQHKATFIPALIICDVMLPDGNGFELFQQLSTEHTCPIIFLTALDSDQSHIKGLNLGAYDYLIKPLKPELLLAKINAILRQNDQTQQHDSTEHPLTLNQTKREAYFAGLPLNLNDSEFEIIAFLIKNAPHPVSREILFKQVIGRNYNGLDRAIDLKISRLRKKLTTLFSNQKSSITLDIKSVRSKGYCLDIINTKDNK</sequence>
<keyword evidence="1 6" id="KW-0597">Phosphoprotein</keyword>
<feature type="modified residue" description="4-aspartylphosphate" evidence="6">
    <location>
        <position position="51"/>
    </location>
</feature>
<dbReference type="SUPFAM" id="SSF52172">
    <property type="entry name" value="CheY-like"/>
    <property type="match status" value="1"/>
</dbReference>
<dbReference type="Pfam" id="PF00072">
    <property type="entry name" value="Response_reg"/>
    <property type="match status" value="1"/>
</dbReference>
<evidence type="ECO:0000259" key="9">
    <source>
        <dbReference type="PROSITE" id="PS51755"/>
    </source>
</evidence>
<feature type="domain" description="OmpR/PhoB-type" evidence="9">
    <location>
        <begin position="118"/>
        <end position="227"/>
    </location>
</feature>